<reference evidence="2" key="1">
    <citation type="journal article" date="2015" name="Nature">
        <title>Complex archaea that bridge the gap between prokaryotes and eukaryotes.</title>
        <authorList>
            <person name="Spang A."/>
            <person name="Saw J.H."/>
            <person name="Jorgensen S.L."/>
            <person name="Zaremba-Niedzwiedzka K."/>
            <person name="Martijn J."/>
            <person name="Lind A.E."/>
            <person name="van Eijk R."/>
            <person name="Schleper C."/>
            <person name="Guy L."/>
            <person name="Ettema T.J."/>
        </authorList>
    </citation>
    <scope>NUCLEOTIDE SEQUENCE</scope>
</reference>
<accession>A0A0F9AVN1</accession>
<organism evidence="2">
    <name type="scientific">marine sediment metagenome</name>
    <dbReference type="NCBI Taxonomy" id="412755"/>
    <lineage>
        <taxon>unclassified sequences</taxon>
        <taxon>metagenomes</taxon>
        <taxon>ecological metagenomes</taxon>
    </lineage>
</organism>
<protein>
    <submittedName>
        <fullName evidence="2">Uncharacterized protein</fullName>
    </submittedName>
</protein>
<sequence length="278" mass="32309">MPYIFRRPFAYKQTANRLTRRRILGSLSLQSFVSTLPAVVPRLRYPVIHKDFTEPVQNKLLQRLRTRSLPQTGFVSAPPEPVRLLIQRPHRYKPPEKFNYNTLHLRLSQRIIPLSLRPPLAPSPPKVPLLTNRPHRQSFPEKFDYRTLQLRLKQRTVPISVVIAATPFAPPLRSALNRPQRTLPPPPSFDYRGFQLRLKRRFIPISIGISIPIPAPRAIFVRRLPRHIAPPVFNYRGAIRRLKARIIPLSLRPPLAPAPPKQPLKTNRPHRYIDPPEF</sequence>
<dbReference type="EMBL" id="LAZR01044022">
    <property type="protein sequence ID" value="KKL05652.1"/>
    <property type="molecule type" value="Genomic_DNA"/>
</dbReference>
<evidence type="ECO:0000313" key="2">
    <source>
        <dbReference type="EMBL" id="KKL05652.1"/>
    </source>
</evidence>
<name>A0A0F9AVN1_9ZZZZ</name>
<evidence type="ECO:0000256" key="1">
    <source>
        <dbReference type="SAM" id="MobiDB-lite"/>
    </source>
</evidence>
<feature type="region of interest" description="Disordered" evidence="1">
    <location>
        <begin position="257"/>
        <end position="278"/>
    </location>
</feature>
<feature type="non-terminal residue" evidence="2">
    <location>
        <position position="278"/>
    </location>
</feature>
<proteinExistence type="predicted"/>
<gene>
    <name evidence="2" type="ORF">LCGC14_2603870</name>
</gene>
<comment type="caution">
    <text evidence="2">The sequence shown here is derived from an EMBL/GenBank/DDBJ whole genome shotgun (WGS) entry which is preliminary data.</text>
</comment>
<dbReference type="AlphaFoldDB" id="A0A0F9AVN1"/>